<protein>
    <submittedName>
        <fullName evidence="1">Uncharacterized protein</fullName>
    </submittedName>
</protein>
<dbReference type="EMBL" id="FNDN01000004">
    <property type="protein sequence ID" value="SDI01078.1"/>
    <property type="molecule type" value="Genomic_DNA"/>
</dbReference>
<accession>A0A1G8H341</accession>
<sequence>MRAWKAALSAIGFNASAPDIAAGLKDALEAAQAQVAADRSEAHALTIKAGRSARDATITAARRMLHDATQPDDADAFDALLREVGIPRRPAVNPADVSVIPADEHRIVAALADRGRSIERALRRAPAAPAAIPAVLPSKLDDARRAADAAGRDADAYRTALRSWIVDVERTTTALVRDTAPLLTLYSVRAEQYEHAARRAGRPTEPPTALTHGYADYATIGQGGRDVLTACHRARAALR</sequence>
<dbReference type="Proteomes" id="UP000183263">
    <property type="component" value="Unassembled WGS sequence"/>
</dbReference>
<dbReference type="AlphaFoldDB" id="A0A1G8H341"/>
<gene>
    <name evidence="1" type="ORF">SAMN05444695_104297</name>
</gene>
<evidence type="ECO:0000313" key="1">
    <source>
        <dbReference type="EMBL" id="SDI01078.1"/>
    </source>
</evidence>
<organism evidence="1 2">
    <name type="scientific">Rhodococcus triatomae</name>
    <dbReference type="NCBI Taxonomy" id="300028"/>
    <lineage>
        <taxon>Bacteria</taxon>
        <taxon>Bacillati</taxon>
        <taxon>Actinomycetota</taxon>
        <taxon>Actinomycetes</taxon>
        <taxon>Mycobacteriales</taxon>
        <taxon>Nocardiaceae</taxon>
        <taxon>Rhodococcus</taxon>
    </lineage>
</organism>
<evidence type="ECO:0000313" key="2">
    <source>
        <dbReference type="Proteomes" id="UP000183263"/>
    </source>
</evidence>
<reference evidence="1 2" key="1">
    <citation type="submission" date="2016-10" db="EMBL/GenBank/DDBJ databases">
        <authorList>
            <person name="de Groot N.N."/>
        </authorList>
    </citation>
    <scope>NUCLEOTIDE SEQUENCE [LARGE SCALE GENOMIC DNA]</scope>
    <source>
        <strain evidence="1 2">DSM 44892</strain>
    </source>
</reference>
<proteinExistence type="predicted"/>
<name>A0A1G8H341_9NOCA</name>
<keyword evidence="2" id="KW-1185">Reference proteome</keyword>